<feature type="region of interest" description="Disordered" evidence="1">
    <location>
        <begin position="228"/>
        <end position="286"/>
    </location>
</feature>
<dbReference type="Proteomes" id="UP000694843">
    <property type="component" value="Unplaced"/>
</dbReference>
<feature type="signal peptide" evidence="2">
    <location>
        <begin position="1"/>
        <end position="20"/>
    </location>
</feature>
<dbReference type="RefSeq" id="XP_018016531.1">
    <property type="nucleotide sequence ID" value="XM_018161042.2"/>
</dbReference>
<proteinExistence type="predicted"/>
<protein>
    <submittedName>
        <fullName evidence="4">Uncharacterized protein LOC108673243</fullName>
    </submittedName>
</protein>
<dbReference type="OrthoDB" id="10675325at2759"/>
<sequence length="315" mass="34501">MDIVGSMLVSLLLLVSGAYASQFVPFANIRYTYGPQLRPSYLSSYSDLPYEPPEYGHSDGYGAPKEESCYDTVTHMSTFTNYVTKTASLVKTLLKTKLITITAVQRLVETQSITETRVEVKTVTDFETKRETVTETETETASFTKTQATLSTVTVKSTETLTATETTVLLRSTTDVSTKTVDHTVTVTDKCDPPVTVTKSYHELYLPHAGDDDDFGGVMGDVRKSEVDFSQSSLTTPSLPSKEPPAHERIGDLPTSQQGPDEGSSLPSPSSDPKLSEPNTNIHFDDDSVYKFGFNRMTKSNNVIAKSNDRNRAGG</sequence>
<reference evidence="4" key="1">
    <citation type="submission" date="2025-08" db="UniProtKB">
        <authorList>
            <consortium name="RefSeq"/>
        </authorList>
    </citation>
    <scope>IDENTIFICATION</scope>
    <source>
        <tissue evidence="4">Whole organism</tissue>
    </source>
</reference>
<evidence type="ECO:0000313" key="3">
    <source>
        <dbReference type="Proteomes" id="UP000694843"/>
    </source>
</evidence>
<gene>
    <name evidence="4" type="primary">LOC108673243</name>
</gene>
<organism evidence="3 4">
    <name type="scientific">Hyalella azteca</name>
    <name type="common">Amphipod</name>
    <dbReference type="NCBI Taxonomy" id="294128"/>
    <lineage>
        <taxon>Eukaryota</taxon>
        <taxon>Metazoa</taxon>
        <taxon>Ecdysozoa</taxon>
        <taxon>Arthropoda</taxon>
        <taxon>Crustacea</taxon>
        <taxon>Multicrustacea</taxon>
        <taxon>Malacostraca</taxon>
        <taxon>Eumalacostraca</taxon>
        <taxon>Peracarida</taxon>
        <taxon>Amphipoda</taxon>
        <taxon>Senticaudata</taxon>
        <taxon>Talitrida</taxon>
        <taxon>Talitroidea</taxon>
        <taxon>Hyalellidae</taxon>
        <taxon>Hyalella</taxon>
    </lineage>
</organism>
<accession>A0A8B7NU75</accession>
<name>A0A8B7NU75_HYAAZ</name>
<keyword evidence="2" id="KW-0732">Signal</keyword>
<feature type="chain" id="PRO_5034219668" evidence="2">
    <location>
        <begin position="21"/>
        <end position="315"/>
    </location>
</feature>
<evidence type="ECO:0000256" key="2">
    <source>
        <dbReference type="SAM" id="SignalP"/>
    </source>
</evidence>
<keyword evidence="3" id="KW-1185">Reference proteome</keyword>
<dbReference type="KEGG" id="hazt:108673243"/>
<evidence type="ECO:0000256" key="1">
    <source>
        <dbReference type="SAM" id="MobiDB-lite"/>
    </source>
</evidence>
<feature type="compositionally biased region" description="Low complexity" evidence="1">
    <location>
        <begin position="232"/>
        <end position="241"/>
    </location>
</feature>
<evidence type="ECO:0000313" key="4">
    <source>
        <dbReference type="RefSeq" id="XP_018016531.1"/>
    </source>
</evidence>
<dbReference type="AlphaFoldDB" id="A0A8B7NU75"/>
<dbReference type="GeneID" id="108673243"/>
<feature type="compositionally biased region" description="Low complexity" evidence="1">
    <location>
        <begin position="259"/>
        <end position="278"/>
    </location>
</feature>